<dbReference type="AlphaFoldDB" id="C5BNR0"/>
<accession>C5BNR0</accession>
<sequence length="50" mass="5880">MLLDQTEKSLPRQPGICFVLMRFMLVGGLKIHQPLPEEPWRSFFDLLYTS</sequence>
<gene>
    <name evidence="1" type="ordered locus">TERTU_0634</name>
</gene>
<evidence type="ECO:0000313" key="2">
    <source>
        <dbReference type="Proteomes" id="UP000009080"/>
    </source>
</evidence>
<proteinExistence type="predicted"/>
<evidence type="ECO:0000313" key="1">
    <source>
        <dbReference type="EMBL" id="ACR14499.1"/>
    </source>
</evidence>
<dbReference type="EMBL" id="CP001614">
    <property type="protein sequence ID" value="ACR14499.1"/>
    <property type="molecule type" value="Genomic_DNA"/>
</dbReference>
<dbReference type="KEGG" id="ttu:TERTU_0634"/>
<dbReference type="Proteomes" id="UP000009080">
    <property type="component" value="Chromosome"/>
</dbReference>
<name>C5BNR0_TERTT</name>
<dbReference type="HOGENOM" id="CLU_3123665_0_0_6"/>
<organism evidence="1 2">
    <name type="scientific">Teredinibacter turnerae (strain ATCC 39867 / T7901)</name>
    <dbReference type="NCBI Taxonomy" id="377629"/>
    <lineage>
        <taxon>Bacteria</taxon>
        <taxon>Pseudomonadati</taxon>
        <taxon>Pseudomonadota</taxon>
        <taxon>Gammaproteobacteria</taxon>
        <taxon>Cellvibrionales</taxon>
        <taxon>Cellvibrionaceae</taxon>
        <taxon>Teredinibacter</taxon>
    </lineage>
</organism>
<keyword evidence="2" id="KW-1185">Reference proteome</keyword>
<reference evidence="1 2" key="1">
    <citation type="journal article" date="2009" name="PLoS ONE">
        <title>The complete genome of Teredinibacter turnerae T7901: an intracellular endosymbiont of marine wood-boring bivalves (shipworms).</title>
        <authorList>
            <person name="Yang J.C."/>
            <person name="Madupu R."/>
            <person name="Durkin A.S."/>
            <person name="Ekborg N.A."/>
            <person name="Pedamallu C.S."/>
            <person name="Hostetler J.B."/>
            <person name="Radune D."/>
            <person name="Toms B.S."/>
            <person name="Henrissat B."/>
            <person name="Coutinho P.M."/>
            <person name="Schwarz S."/>
            <person name="Field L."/>
            <person name="Trindade-Silva A.E."/>
            <person name="Soares C.A.G."/>
            <person name="Elshahawi S."/>
            <person name="Hanora A."/>
            <person name="Schmidt E.W."/>
            <person name="Haygood M.G."/>
            <person name="Posfai J."/>
            <person name="Benner J."/>
            <person name="Madinger C."/>
            <person name="Nove J."/>
            <person name="Anton B."/>
            <person name="Chaudhary K."/>
            <person name="Foster J."/>
            <person name="Holman A."/>
            <person name="Kumar S."/>
            <person name="Lessard P.A."/>
            <person name="Luyten Y.A."/>
            <person name="Slatko B."/>
            <person name="Wood N."/>
            <person name="Wu B."/>
            <person name="Teplitski M."/>
            <person name="Mougous J.D."/>
            <person name="Ward N."/>
            <person name="Eisen J.A."/>
            <person name="Badger J.H."/>
            <person name="Distel D.L."/>
        </authorList>
    </citation>
    <scope>NUCLEOTIDE SEQUENCE [LARGE SCALE GENOMIC DNA]</scope>
    <source>
        <strain evidence="2">ATCC 39867 / T7901</strain>
    </source>
</reference>
<protein>
    <submittedName>
        <fullName evidence="1">Uncharacterized protein</fullName>
    </submittedName>
</protein>